<evidence type="ECO:0000313" key="2">
    <source>
        <dbReference type="EMBL" id="GGU79549.1"/>
    </source>
</evidence>
<comment type="caution">
    <text evidence="2">The sequence shown here is derived from an EMBL/GenBank/DDBJ whole genome shotgun (WGS) entry which is preliminary data.</text>
</comment>
<sequence>MIERRLALPIRSPRSKREPGGYRSRREWHTKSRRLHVLRDRLAEARADRDAGRVRITRGGRRLLNTRHHLTEAGLTPAQWRERWEAERWFLQADGETGKRWGNETIRVTPDGDVSIRLPQPFSHLANARHGRYVLAARAVFAHRGHEWAQQVEAQRAVAYRIHHDTGRGRWYLTASWQHQPAALMSLSAARAGGVVGVDTNSDHFAAWRLDPCGNPIGAPRRFGYDLSGRAGHRDAQVRHALTRLLHWTRRSGTTAIAVEDLDFASLIAREKHGSRPLRNLVSRFPTRKLRARLVSMAAAQAVTVIAVDPAYTSKWGVQHWKRPLTTPARQVSRHDVASIAVGRRALGYSVRRRTAPPRDDQSDRHGHRTVQARPDVSWRKETRPHISGSDAGRLPPGRAANAGDQDFHHRSGSPAEHGPWERLTTASATISDATSSR</sequence>
<evidence type="ECO:0008006" key="4">
    <source>
        <dbReference type="Google" id="ProtNLM"/>
    </source>
</evidence>
<accession>A0ABQ2VCA2</accession>
<evidence type="ECO:0000313" key="3">
    <source>
        <dbReference type="Proteomes" id="UP000649573"/>
    </source>
</evidence>
<organism evidence="2 3">
    <name type="scientific">Lentzea flava</name>
    <dbReference type="NCBI Taxonomy" id="103732"/>
    <lineage>
        <taxon>Bacteria</taxon>
        <taxon>Bacillati</taxon>
        <taxon>Actinomycetota</taxon>
        <taxon>Actinomycetes</taxon>
        <taxon>Pseudonocardiales</taxon>
        <taxon>Pseudonocardiaceae</taxon>
        <taxon>Lentzea</taxon>
    </lineage>
</organism>
<protein>
    <recommendedName>
        <fullName evidence="4">Transposase</fullName>
    </recommendedName>
</protein>
<feature type="compositionally biased region" description="Low complexity" evidence="1">
    <location>
        <begin position="425"/>
        <end position="438"/>
    </location>
</feature>
<evidence type="ECO:0000256" key="1">
    <source>
        <dbReference type="SAM" id="MobiDB-lite"/>
    </source>
</evidence>
<reference evidence="3" key="1">
    <citation type="journal article" date="2019" name="Int. J. Syst. Evol. Microbiol.">
        <title>The Global Catalogue of Microorganisms (GCM) 10K type strain sequencing project: providing services to taxonomists for standard genome sequencing and annotation.</title>
        <authorList>
            <consortium name="The Broad Institute Genomics Platform"/>
            <consortium name="The Broad Institute Genome Sequencing Center for Infectious Disease"/>
            <person name="Wu L."/>
            <person name="Ma J."/>
        </authorList>
    </citation>
    <scope>NUCLEOTIDE SEQUENCE [LARGE SCALE GENOMIC DNA]</scope>
    <source>
        <strain evidence="3">JCM 3296</strain>
    </source>
</reference>
<gene>
    <name evidence="2" type="ORF">GCM10010178_83060</name>
</gene>
<feature type="region of interest" description="Disordered" evidence="1">
    <location>
        <begin position="349"/>
        <end position="438"/>
    </location>
</feature>
<name>A0ABQ2VCA2_9PSEU</name>
<keyword evidence="3" id="KW-1185">Reference proteome</keyword>
<proteinExistence type="predicted"/>
<dbReference type="Proteomes" id="UP000649573">
    <property type="component" value="Unassembled WGS sequence"/>
</dbReference>
<dbReference type="EMBL" id="BMRE01000069">
    <property type="protein sequence ID" value="GGU79549.1"/>
    <property type="molecule type" value="Genomic_DNA"/>
</dbReference>